<proteinExistence type="inferred from homology"/>
<dbReference type="PANTHER" id="PTHR10670:SF0">
    <property type="entry name" value="DNA POLYMERASE EPSILON CATALYTIC SUBUNIT A"/>
    <property type="match status" value="1"/>
</dbReference>
<keyword evidence="1 6" id="KW-0808">Transferase</keyword>
<feature type="domain" description="DNA polymerase epsilon catalytic subunit A C-terminal" evidence="8">
    <location>
        <begin position="44"/>
        <end position="439"/>
    </location>
</feature>
<protein>
    <recommendedName>
        <fullName evidence="6">DNA polymerase epsilon catalytic subunit</fullName>
        <ecNumber evidence="6">2.7.7.7</ecNumber>
    </recommendedName>
</protein>
<dbReference type="Gene3D" id="3.90.1600.10">
    <property type="entry name" value="Palm domain of DNA polymerase"/>
    <property type="match status" value="1"/>
</dbReference>
<comment type="subcellular location">
    <subcellularLocation>
        <location evidence="6">Nucleus</location>
    </subcellularLocation>
</comment>
<dbReference type="GO" id="GO:0006287">
    <property type="term" value="P:base-excision repair, gap-filling"/>
    <property type="evidence" value="ECO:0007669"/>
    <property type="project" value="TreeGrafter"/>
</dbReference>
<comment type="similarity">
    <text evidence="6">Belongs to the DNA polymerase type-B family.</text>
</comment>
<reference evidence="9 10" key="1">
    <citation type="submission" date="2019-03" db="EMBL/GenBank/DDBJ databases">
        <title>First draft genome of Liparis tanakae, snailfish: a comprehensive survey of snailfish specific genes.</title>
        <authorList>
            <person name="Kim W."/>
            <person name="Song I."/>
            <person name="Jeong J.-H."/>
            <person name="Kim D."/>
            <person name="Kim S."/>
            <person name="Ryu S."/>
            <person name="Song J.Y."/>
            <person name="Lee S.K."/>
        </authorList>
    </citation>
    <scope>NUCLEOTIDE SEQUENCE [LARGE SCALE GENOMIC DNA]</scope>
    <source>
        <tissue evidence="9">Muscle</tissue>
    </source>
</reference>
<dbReference type="GO" id="GO:0003677">
    <property type="term" value="F:DNA binding"/>
    <property type="evidence" value="ECO:0007669"/>
    <property type="project" value="UniProtKB-KW"/>
</dbReference>
<keyword evidence="6" id="KW-0411">Iron-sulfur</keyword>
<keyword evidence="6" id="KW-0862">Zinc</keyword>
<dbReference type="InterPro" id="IPR013697">
    <property type="entry name" value="DNA_pol_e_suA_C"/>
</dbReference>
<dbReference type="GO" id="GO:0008270">
    <property type="term" value="F:zinc ion binding"/>
    <property type="evidence" value="ECO:0007669"/>
    <property type="project" value="UniProtKB-KW"/>
</dbReference>
<dbReference type="Proteomes" id="UP000314294">
    <property type="component" value="Unassembled WGS sequence"/>
</dbReference>
<dbReference type="Pfam" id="PF23250">
    <property type="entry name" value="zf_DPOE_2"/>
    <property type="match status" value="1"/>
</dbReference>
<name>A0A4Z2FB74_9TELE</name>
<dbReference type="AlphaFoldDB" id="A0A4Z2FB74"/>
<keyword evidence="6" id="KW-0479">Metal-binding</keyword>
<keyword evidence="6" id="KW-0408">Iron</keyword>
<comment type="cofactor">
    <cofactor evidence="6">
        <name>[4Fe-4S] cluster</name>
        <dbReference type="ChEBI" id="CHEBI:49883"/>
    </cofactor>
</comment>
<evidence type="ECO:0000256" key="2">
    <source>
        <dbReference type="ARBA" id="ARBA00022695"/>
    </source>
</evidence>
<dbReference type="InterPro" id="IPR029703">
    <property type="entry name" value="POL2"/>
</dbReference>
<comment type="caution">
    <text evidence="9">The sequence shown here is derived from an EMBL/GenBank/DDBJ whole genome shotgun (WGS) entry which is preliminary data.</text>
</comment>
<dbReference type="PANTHER" id="PTHR10670">
    <property type="entry name" value="DNA POLYMERASE EPSILON CATALYTIC SUBUNIT A"/>
    <property type="match status" value="1"/>
</dbReference>
<evidence type="ECO:0000259" key="8">
    <source>
        <dbReference type="SMART" id="SM01159"/>
    </source>
</evidence>
<evidence type="ECO:0000313" key="9">
    <source>
        <dbReference type="EMBL" id="TNN38408.1"/>
    </source>
</evidence>
<dbReference type="GO" id="GO:0006297">
    <property type="term" value="P:nucleotide-excision repair, DNA gap filling"/>
    <property type="evidence" value="ECO:0007669"/>
    <property type="project" value="TreeGrafter"/>
</dbReference>
<keyword evidence="6" id="KW-0539">Nucleus</keyword>
<evidence type="ECO:0000313" key="10">
    <source>
        <dbReference type="Proteomes" id="UP000314294"/>
    </source>
</evidence>
<dbReference type="GO" id="GO:0000278">
    <property type="term" value="P:mitotic cell cycle"/>
    <property type="evidence" value="ECO:0007669"/>
    <property type="project" value="TreeGrafter"/>
</dbReference>
<evidence type="ECO:0000256" key="3">
    <source>
        <dbReference type="ARBA" id="ARBA00022705"/>
    </source>
</evidence>
<keyword evidence="10" id="KW-1185">Reference proteome</keyword>
<keyword evidence="6" id="KW-0004">4Fe-4S</keyword>
<dbReference type="GO" id="GO:0008622">
    <property type="term" value="C:epsilon DNA polymerase complex"/>
    <property type="evidence" value="ECO:0007669"/>
    <property type="project" value="InterPro"/>
</dbReference>
<dbReference type="Pfam" id="PF08490">
    <property type="entry name" value="DUF1744"/>
    <property type="match status" value="1"/>
</dbReference>
<evidence type="ECO:0000256" key="5">
    <source>
        <dbReference type="ARBA" id="ARBA00023125"/>
    </source>
</evidence>
<accession>A0A4Z2FB74</accession>
<dbReference type="GO" id="GO:0008310">
    <property type="term" value="F:single-stranded DNA 3'-5' DNA exonuclease activity"/>
    <property type="evidence" value="ECO:0007669"/>
    <property type="project" value="TreeGrafter"/>
</dbReference>
<dbReference type="InterPro" id="IPR023211">
    <property type="entry name" value="DNA_pol_palm_dom_sf"/>
</dbReference>
<organism evidence="9 10">
    <name type="scientific">Liparis tanakae</name>
    <name type="common">Tanaka's snailfish</name>
    <dbReference type="NCBI Taxonomy" id="230148"/>
    <lineage>
        <taxon>Eukaryota</taxon>
        <taxon>Metazoa</taxon>
        <taxon>Chordata</taxon>
        <taxon>Craniata</taxon>
        <taxon>Vertebrata</taxon>
        <taxon>Euteleostomi</taxon>
        <taxon>Actinopterygii</taxon>
        <taxon>Neopterygii</taxon>
        <taxon>Teleostei</taxon>
        <taxon>Neoteleostei</taxon>
        <taxon>Acanthomorphata</taxon>
        <taxon>Eupercaria</taxon>
        <taxon>Perciformes</taxon>
        <taxon>Cottioidei</taxon>
        <taxon>Cottales</taxon>
        <taxon>Liparidae</taxon>
        <taxon>Liparis</taxon>
    </lineage>
</organism>
<dbReference type="EC" id="2.7.7.7" evidence="6"/>
<evidence type="ECO:0000256" key="4">
    <source>
        <dbReference type="ARBA" id="ARBA00022932"/>
    </source>
</evidence>
<evidence type="ECO:0000256" key="1">
    <source>
        <dbReference type="ARBA" id="ARBA00022679"/>
    </source>
</evidence>
<evidence type="ECO:0000256" key="6">
    <source>
        <dbReference type="RuleBase" id="RU365029"/>
    </source>
</evidence>
<keyword evidence="3 6" id="KW-0235">DNA replication</keyword>
<sequence>MCDLLLRAIPLAIFQAEPSVKKHFLRKWLKMPGLLDLDIRSILDWSYYIERLGSAIQKIITIPAALQQVQVKNPVPRVRHPDWLHKKLLEKNDIYKQKKISELFTSEGKRQVAHQPLEAGQAADMEDFGLPAKPLQPAILISSKRRRGSQGPDSQAESQEAELTQYYHLPVGNLPQDVSIFGSDLFLARHLRKHNHLLWLSPTARPDLGGKEADDSRLVMESDDKASVEINAQGCYSTVCVELDLQSLAVNTILQSQHVNDMEGGASLGVSFDVIQQASLEDMMSGNQAASALASYDETALCSNTFRILKSMVVGWVREITQYHNVYADNQVMHFYRWLRSPSSLLYDPALHRTLHNMMKKVFLQLVSEFKRLGSTVVYGNFNRIMLCTKKRRIDDAIGYVEYITNSIHSKEIFHSLSISFSRCWEFLLWMDPSNYGGVKGKLPSGAALGPEAAKQKNKRQGEGGEGSEEEDEEEADVEEDDGEAEEVEELIESNWNIMQYLPQTASCQKYFLMIVSAYMAAVYQSMRAELRRSAPGATPVKRRGGSQASQQAAGDFSALPGMISFSQEYVSDELTQNFFTITQKIQKKVAGTRSVGQASEMFPVLSLDANIVNQVNKLKRDLLRLVDVGEFSGEAQFCDPCSSYILPEVICHQCNFCRDLDLCKDPSVAQDGSVLPQWFCSNCQTQYETESIEMALVEALQKKLMSYTLQDLVCSKCKGVKEANMPLYCQCAGDFGLTFTIKVPPL</sequence>
<dbReference type="Pfam" id="PF22634">
    <property type="entry name" value="POL2_thumb"/>
    <property type="match status" value="1"/>
</dbReference>
<comment type="catalytic activity">
    <reaction evidence="6">
        <text>DNA(n) + a 2'-deoxyribonucleoside 5'-triphosphate = DNA(n+1) + diphosphate</text>
        <dbReference type="Rhea" id="RHEA:22508"/>
        <dbReference type="Rhea" id="RHEA-COMP:17339"/>
        <dbReference type="Rhea" id="RHEA-COMP:17340"/>
        <dbReference type="ChEBI" id="CHEBI:33019"/>
        <dbReference type="ChEBI" id="CHEBI:61560"/>
        <dbReference type="ChEBI" id="CHEBI:173112"/>
        <dbReference type="EC" id="2.7.7.7"/>
    </reaction>
</comment>
<feature type="region of interest" description="Disordered" evidence="7">
    <location>
        <begin position="447"/>
        <end position="487"/>
    </location>
</feature>
<keyword evidence="4 6" id="KW-0239">DNA-directed DNA polymerase</keyword>
<evidence type="ECO:0000256" key="7">
    <source>
        <dbReference type="SAM" id="MobiDB-lite"/>
    </source>
</evidence>
<gene>
    <name evidence="9" type="primary">Pole_1</name>
    <name evidence="9" type="ORF">EYF80_051418</name>
</gene>
<dbReference type="GO" id="GO:0006272">
    <property type="term" value="P:leading strand elongation"/>
    <property type="evidence" value="ECO:0007669"/>
    <property type="project" value="TreeGrafter"/>
</dbReference>
<dbReference type="GO" id="GO:0045004">
    <property type="term" value="P:DNA replication proofreading"/>
    <property type="evidence" value="ECO:0007669"/>
    <property type="project" value="TreeGrafter"/>
</dbReference>
<dbReference type="OrthoDB" id="8791864at2759"/>
<dbReference type="EMBL" id="SRLO01001373">
    <property type="protein sequence ID" value="TNN38408.1"/>
    <property type="molecule type" value="Genomic_DNA"/>
</dbReference>
<dbReference type="InterPro" id="IPR055191">
    <property type="entry name" value="POL2_thumb"/>
</dbReference>
<feature type="compositionally biased region" description="Acidic residues" evidence="7">
    <location>
        <begin position="466"/>
        <end position="487"/>
    </location>
</feature>
<dbReference type="Pfam" id="PF22912">
    <property type="entry name" value="zf-DPOE"/>
    <property type="match status" value="1"/>
</dbReference>
<dbReference type="GO" id="GO:0051539">
    <property type="term" value="F:4 iron, 4 sulfur cluster binding"/>
    <property type="evidence" value="ECO:0007669"/>
    <property type="project" value="UniProtKB-KW"/>
</dbReference>
<dbReference type="SMART" id="SM01159">
    <property type="entry name" value="DUF1744"/>
    <property type="match status" value="1"/>
</dbReference>
<keyword evidence="2 6" id="KW-0548">Nucleotidyltransferase</keyword>
<comment type="function">
    <text evidence="6">DNA polymerase II participates in chromosomal DNA replication.</text>
</comment>
<keyword evidence="5 6" id="KW-0238">DNA-binding</keyword>
<keyword evidence="6" id="KW-0863">Zinc-finger</keyword>
<dbReference type="InterPro" id="IPR054475">
    <property type="entry name" value="Znf-DPOE"/>
</dbReference>
<dbReference type="GO" id="GO:0003887">
    <property type="term" value="F:DNA-directed DNA polymerase activity"/>
    <property type="evidence" value="ECO:0007669"/>
    <property type="project" value="UniProtKB-KW"/>
</dbReference>